<protein>
    <recommendedName>
        <fullName evidence="5">Hexosyltransferase</fullName>
        <ecNumber evidence="5">2.4.1.-</ecNumber>
    </recommendedName>
</protein>
<dbReference type="GO" id="GO:0071555">
    <property type="term" value="P:cell wall organization"/>
    <property type="evidence" value="ECO:0007669"/>
    <property type="project" value="UniProtKB-KW"/>
</dbReference>
<comment type="caution">
    <text evidence="6">The sequence shown here is derived from an EMBL/GenBank/DDBJ whole genome shotgun (WGS) entry which is preliminary data.</text>
</comment>
<evidence type="ECO:0000256" key="5">
    <source>
        <dbReference type="RuleBase" id="RU362027"/>
    </source>
</evidence>
<organism evidence="6 7">
    <name type="scientific">Ilex paraguariensis</name>
    <name type="common">yerba mate</name>
    <dbReference type="NCBI Taxonomy" id="185542"/>
    <lineage>
        <taxon>Eukaryota</taxon>
        <taxon>Viridiplantae</taxon>
        <taxon>Streptophyta</taxon>
        <taxon>Embryophyta</taxon>
        <taxon>Tracheophyta</taxon>
        <taxon>Spermatophyta</taxon>
        <taxon>Magnoliopsida</taxon>
        <taxon>eudicotyledons</taxon>
        <taxon>Gunneridae</taxon>
        <taxon>Pentapetalae</taxon>
        <taxon>asterids</taxon>
        <taxon>campanulids</taxon>
        <taxon>Aquifoliales</taxon>
        <taxon>Aquifoliaceae</taxon>
        <taxon>Ilex</taxon>
    </lineage>
</organism>
<evidence type="ECO:0000313" key="7">
    <source>
        <dbReference type="Proteomes" id="UP001642360"/>
    </source>
</evidence>
<dbReference type="EMBL" id="CAUOFW020002092">
    <property type="protein sequence ID" value="CAK9150999.1"/>
    <property type="molecule type" value="Genomic_DNA"/>
</dbReference>
<accession>A0ABC8S722</accession>
<evidence type="ECO:0000256" key="4">
    <source>
        <dbReference type="ARBA" id="ARBA00022679"/>
    </source>
</evidence>
<evidence type="ECO:0000256" key="3">
    <source>
        <dbReference type="ARBA" id="ARBA00022676"/>
    </source>
</evidence>
<dbReference type="SUPFAM" id="SSF53448">
    <property type="entry name" value="Nucleotide-diphospho-sugar transferases"/>
    <property type="match status" value="1"/>
</dbReference>
<sequence>MNLGAMQVMFKMRDHKGAYIQVKAVDDYRFLNSSYVPVLRQLESKDLTALWEIDMDGKVNGAVETCFGSFYRYNPSINMDEIGNVAVVHFNRNMKPWLDTAMNQFRPIWTKYVDSENDFVEACNFGLQVKM</sequence>
<keyword evidence="5" id="KW-0333">Golgi apparatus</keyword>
<dbReference type="AlphaFoldDB" id="A0ABC8S722"/>
<name>A0ABC8S722_9AQUA</name>
<dbReference type="GO" id="GO:0000139">
    <property type="term" value="C:Golgi membrane"/>
    <property type="evidence" value="ECO:0007669"/>
    <property type="project" value="UniProtKB-SubCell"/>
</dbReference>
<keyword evidence="4" id="KW-0808">Transferase</keyword>
<dbReference type="InterPro" id="IPR029993">
    <property type="entry name" value="GAUT"/>
</dbReference>
<dbReference type="GO" id="GO:0016757">
    <property type="term" value="F:glycosyltransferase activity"/>
    <property type="evidence" value="ECO:0007669"/>
    <property type="project" value="UniProtKB-KW"/>
</dbReference>
<keyword evidence="5" id="KW-0961">Cell wall biogenesis/degradation</keyword>
<comment type="subcellular location">
    <subcellularLocation>
        <location evidence="5">Golgi apparatus membrane</location>
        <topology evidence="5">Single-pass type II membrane protein</topology>
    </subcellularLocation>
</comment>
<dbReference type="InterPro" id="IPR029044">
    <property type="entry name" value="Nucleotide-diphossugar_trans"/>
</dbReference>
<dbReference type="PANTHER" id="PTHR32116">
    <property type="entry name" value="GALACTURONOSYLTRANSFERASE 4-RELATED"/>
    <property type="match status" value="1"/>
</dbReference>
<dbReference type="PANTHER" id="PTHR32116:SF31">
    <property type="entry name" value="GALACTURONOSYLTRANSFERASE 8"/>
    <property type="match status" value="1"/>
</dbReference>
<reference evidence="6 7" key="1">
    <citation type="submission" date="2024-02" db="EMBL/GenBank/DDBJ databases">
        <authorList>
            <person name="Vignale AGUSTIN F."/>
            <person name="Sosa J E."/>
            <person name="Modenutti C."/>
        </authorList>
    </citation>
    <scope>NUCLEOTIDE SEQUENCE [LARGE SCALE GENOMIC DNA]</scope>
</reference>
<evidence type="ECO:0000256" key="2">
    <source>
        <dbReference type="ARBA" id="ARBA00006351"/>
    </source>
</evidence>
<dbReference type="EC" id="2.4.1.-" evidence="5"/>
<dbReference type="Gene3D" id="3.90.550.10">
    <property type="entry name" value="Spore Coat Polysaccharide Biosynthesis Protein SpsA, Chain A"/>
    <property type="match status" value="1"/>
</dbReference>
<comment type="similarity">
    <text evidence="2 5">Belongs to the glycosyltransferase 8 family.</text>
</comment>
<evidence type="ECO:0000256" key="1">
    <source>
        <dbReference type="ARBA" id="ARBA00004877"/>
    </source>
</evidence>
<comment type="pathway">
    <text evidence="1 5">Glycan metabolism; pectin biosynthesis.</text>
</comment>
<dbReference type="InterPro" id="IPR002495">
    <property type="entry name" value="Glyco_trans_8"/>
</dbReference>
<dbReference type="Proteomes" id="UP001642360">
    <property type="component" value="Unassembled WGS sequence"/>
</dbReference>
<keyword evidence="7" id="KW-1185">Reference proteome</keyword>
<keyword evidence="3 5" id="KW-0328">Glycosyltransferase</keyword>
<evidence type="ECO:0000313" key="6">
    <source>
        <dbReference type="EMBL" id="CAK9150999.1"/>
    </source>
</evidence>
<proteinExistence type="inferred from homology"/>
<dbReference type="Pfam" id="PF01501">
    <property type="entry name" value="Glyco_transf_8"/>
    <property type="match status" value="1"/>
</dbReference>
<gene>
    <name evidence="6" type="ORF">ILEXP_LOCUS19158</name>
</gene>